<evidence type="ECO:0000313" key="2">
    <source>
        <dbReference type="EMBL" id="RWS22009.1"/>
    </source>
</evidence>
<reference evidence="2 3" key="1">
    <citation type="journal article" date="2018" name="Gigascience">
        <title>Genomes of trombidid mites reveal novel predicted allergens and laterally-transferred genes associated with secondary metabolism.</title>
        <authorList>
            <person name="Dong X."/>
            <person name="Chaisiri K."/>
            <person name="Xia D."/>
            <person name="Armstrong S.D."/>
            <person name="Fang Y."/>
            <person name="Donnelly M.J."/>
            <person name="Kadowaki T."/>
            <person name="McGarry J.W."/>
            <person name="Darby A.C."/>
            <person name="Makepeace B.L."/>
        </authorList>
    </citation>
    <scope>NUCLEOTIDE SEQUENCE [LARGE SCALE GENOMIC DNA]</scope>
    <source>
        <strain evidence="2">UoL-UT</strain>
    </source>
</reference>
<dbReference type="AlphaFoldDB" id="A0A443S3A6"/>
<dbReference type="GO" id="GO:0008168">
    <property type="term" value="F:methyltransferase activity"/>
    <property type="evidence" value="ECO:0007669"/>
    <property type="project" value="UniProtKB-KW"/>
</dbReference>
<dbReference type="InterPro" id="IPR016461">
    <property type="entry name" value="COMT-like"/>
</dbReference>
<name>A0A443S3A6_9ACAR</name>
<dbReference type="Proteomes" id="UP000288716">
    <property type="component" value="Unassembled WGS sequence"/>
</dbReference>
<dbReference type="InterPro" id="IPR036388">
    <property type="entry name" value="WH-like_DNA-bd_sf"/>
</dbReference>
<dbReference type="Gene3D" id="1.10.10.10">
    <property type="entry name" value="Winged helix-like DNA-binding domain superfamily/Winged helix DNA-binding domain"/>
    <property type="match status" value="1"/>
</dbReference>
<protein>
    <submittedName>
        <fullName evidence="2">O-demethylpuromycin-O-methyltransferase-like protein</fullName>
    </submittedName>
</protein>
<dbReference type="GO" id="GO:0032259">
    <property type="term" value="P:methylation"/>
    <property type="evidence" value="ECO:0007669"/>
    <property type="project" value="UniProtKB-KW"/>
</dbReference>
<evidence type="ECO:0000259" key="1">
    <source>
        <dbReference type="Pfam" id="PF08100"/>
    </source>
</evidence>
<feature type="domain" description="O-methyltransferase dimerisation" evidence="1">
    <location>
        <begin position="22"/>
        <end position="94"/>
    </location>
</feature>
<organism evidence="2 3">
    <name type="scientific">Leptotrombidium deliense</name>
    <dbReference type="NCBI Taxonomy" id="299467"/>
    <lineage>
        <taxon>Eukaryota</taxon>
        <taxon>Metazoa</taxon>
        <taxon>Ecdysozoa</taxon>
        <taxon>Arthropoda</taxon>
        <taxon>Chelicerata</taxon>
        <taxon>Arachnida</taxon>
        <taxon>Acari</taxon>
        <taxon>Acariformes</taxon>
        <taxon>Trombidiformes</taxon>
        <taxon>Prostigmata</taxon>
        <taxon>Anystina</taxon>
        <taxon>Parasitengona</taxon>
        <taxon>Trombiculoidea</taxon>
        <taxon>Trombiculidae</taxon>
        <taxon>Leptotrombidium</taxon>
    </lineage>
</organism>
<evidence type="ECO:0000313" key="3">
    <source>
        <dbReference type="Proteomes" id="UP000288716"/>
    </source>
</evidence>
<dbReference type="EMBL" id="NCKV01010082">
    <property type="protein sequence ID" value="RWS22009.1"/>
    <property type="molecule type" value="Genomic_DNA"/>
</dbReference>
<accession>A0A443S3A6</accession>
<feature type="non-terminal residue" evidence="2">
    <location>
        <position position="95"/>
    </location>
</feature>
<comment type="caution">
    <text evidence="2">The sequence shown here is derived from an EMBL/GenBank/DDBJ whole genome shotgun (WGS) entry which is preliminary data.</text>
</comment>
<keyword evidence="2" id="KW-0808">Transferase</keyword>
<gene>
    <name evidence="2" type="ORF">B4U80_14075</name>
</gene>
<dbReference type="VEuPathDB" id="VectorBase:LDEU010031"/>
<dbReference type="OrthoDB" id="5950814at2759"/>
<dbReference type="InterPro" id="IPR012967">
    <property type="entry name" value="COMT_dimerisation"/>
</dbReference>
<dbReference type="GO" id="GO:0046983">
    <property type="term" value="F:protein dimerization activity"/>
    <property type="evidence" value="ECO:0007669"/>
    <property type="project" value="InterPro"/>
</dbReference>
<keyword evidence="3" id="KW-1185">Reference proteome</keyword>
<dbReference type="PROSITE" id="PS51683">
    <property type="entry name" value="SAM_OMT_II"/>
    <property type="match status" value="1"/>
</dbReference>
<dbReference type="InterPro" id="IPR036390">
    <property type="entry name" value="WH_DNA-bd_sf"/>
</dbReference>
<dbReference type="Pfam" id="PF08100">
    <property type="entry name" value="Dimerisation"/>
    <property type="match status" value="1"/>
</dbReference>
<dbReference type="SUPFAM" id="SSF46785">
    <property type="entry name" value="Winged helix' DNA-binding domain"/>
    <property type="match status" value="1"/>
</dbReference>
<sequence length="95" mass="10788">MDKCNVVDNSETQSDQLVSVALDHISAYWRSSLINASIKLNIYEHLSKKSMSIVELADATQTHSPTLFRFMRALSTLNIFEMNEDHKWSTTPLAT</sequence>
<proteinExistence type="predicted"/>
<keyword evidence="2" id="KW-0489">Methyltransferase</keyword>